<feature type="region of interest" description="Disordered" evidence="1">
    <location>
        <begin position="588"/>
        <end position="610"/>
    </location>
</feature>
<comment type="caution">
    <text evidence="3">The sequence shown here is derived from an EMBL/GenBank/DDBJ whole genome shotgun (WGS) entry which is preliminary data.</text>
</comment>
<proteinExistence type="predicted"/>
<dbReference type="InterPro" id="IPR000253">
    <property type="entry name" value="FHA_dom"/>
</dbReference>
<evidence type="ECO:0000313" key="3">
    <source>
        <dbReference type="EMBL" id="OJT13247.1"/>
    </source>
</evidence>
<feature type="compositionally biased region" description="Basic and acidic residues" evidence="1">
    <location>
        <begin position="177"/>
        <end position="187"/>
    </location>
</feature>
<name>A0A1M2W057_TRAPU</name>
<feature type="compositionally biased region" description="Polar residues" evidence="1">
    <location>
        <begin position="167"/>
        <end position="176"/>
    </location>
</feature>
<dbReference type="EMBL" id="MNAD01000417">
    <property type="protein sequence ID" value="OJT13247.1"/>
    <property type="molecule type" value="Genomic_DNA"/>
</dbReference>
<dbReference type="PROSITE" id="PS50006">
    <property type="entry name" value="FHA_DOMAIN"/>
    <property type="match status" value="1"/>
</dbReference>
<evidence type="ECO:0000313" key="4">
    <source>
        <dbReference type="Proteomes" id="UP000184267"/>
    </source>
</evidence>
<dbReference type="OrthoDB" id="4096268at2759"/>
<feature type="region of interest" description="Disordered" evidence="1">
    <location>
        <begin position="285"/>
        <end position="308"/>
    </location>
</feature>
<dbReference type="Pfam" id="PF00498">
    <property type="entry name" value="FHA"/>
    <property type="match status" value="1"/>
</dbReference>
<reference evidence="3 4" key="1">
    <citation type="submission" date="2016-10" db="EMBL/GenBank/DDBJ databases">
        <title>Genome sequence of the basidiomycete white-rot fungus Trametes pubescens.</title>
        <authorList>
            <person name="Makela M.R."/>
            <person name="Granchi Z."/>
            <person name="Peng M."/>
            <person name="De Vries R.P."/>
            <person name="Grigoriev I."/>
            <person name="Riley R."/>
            <person name="Hilden K."/>
        </authorList>
    </citation>
    <scope>NUCLEOTIDE SEQUENCE [LARGE SCALE GENOMIC DNA]</scope>
    <source>
        <strain evidence="3 4">FBCC735</strain>
    </source>
</reference>
<dbReference type="SUPFAM" id="SSF49879">
    <property type="entry name" value="SMAD/FHA domain"/>
    <property type="match status" value="1"/>
</dbReference>
<dbReference type="AlphaFoldDB" id="A0A1M2W057"/>
<feature type="region of interest" description="Disordered" evidence="1">
    <location>
        <begin position="165"/>
        <end position="229"/>
    </location>
</feature>
<evidence type="ECO:0000256" key="1">
    <source>
        <dbReference type="SAM" id="MobiDB-lite"/>
    </source>
</evidence>
<keyword evidence="4" id="KW-1185">Reference proteome</keyword>
<protein>
    <recommendedName>
        <fullName evidence="2">FHA domain-containing protein</fullName>
    </recommendedName>
</protein>
<organism evidence="3 4">
    <name type="scientific">Trametes pubescens</name>
    <name type="common">White-rot fungus</name>
    <dbReference type="NCBI Taxonomy" id="154538"/>
    <lineage>
        <taxon>Eukaryota</taxon>
        <taxon>Fungi</taxon>
        <taxon>Dikarya</taxon>
        <taxon>Basidiomycota</taxon>
        <taxon>Agaricomycotina</taxon>
        <taxon>Agaricomycetes</taxon>
        <taxon>Polyporales</taxon>
        <taxon>Polyporaceae</taxon>
        <taxon>Trametes</taxon>
    </lineage>
</organism>
<feature type="region of interest" description="Disordered" evidence="1">
    <location>
        <begin position="321"/>
        <end position="346"/>
    </location>
</feature>
<sequence>MNSPGSTKLTISGMSDLHDAPRGLEVLTRLEGIVLHVKEYEGQPPETMSFSKSASRTISVGRKPSQGYIADDPERALFRCPVVSRKHAKITFTEYGNVYITDLHSHHGTHILRPGELVWTVLKPEVPTVLADGDLITFGKTVGRESYLVRPVIVRVQLVFGRDASPRASTPLPSSLTHDDSSPDKAPARTSSGRYGVYPPSPESSPSTSDGDSDIQENSPPVSPPDLLPSFERVLSRSHSISLQSGRLRLLQSLLPPIHVSRHDSPETPPGEVEESFFEPAQVVPLDHEEEDMDLSSSRSASPEEHRDDDVTFVMAHEEPPIVGAWPGSSSSSSSSPEQSPEPIGRPEVIEISDDDYGTPCQPPVHNHAVDLTVEEVMQAENDQGDADVPEFVAMHNAFFRQVESVVEASARMQELVQPDERGADMEVDVAAAQTAEILNEITAIRTTRELDEAAFSAHVQETKERLSALDGQIVETHASLSSREARLTHLQTRLQGLGDQVSDLQERSTVAEREAARIEELMKEVGAAKDTLRETCDLQRQARAQMADELEALKALRIEAAAAVAEAKLAAAAATTAASTANVLKRKREDAEDEAEQSVSNDDDPRTVAALPSKRRRTLQVASTVAHTATVATIGAVAAWAALAFS</sequence>
<dbReference type="CDD" id="cd00060">
    <property type="entry name" value="FHA"/>
    <property type="match status" value="1"/>
</dbReference>
<evidence type="ECO:0000259" key="2">
    <source>
        <dbReference type="PROSITE" id="PS50006"/>
    </source>
</evidence>
<accession>A0A1M2W057</accession>
<dbReference type="OMA" id="TDLHSHH"/>
<dbReference type="Proteomes" id="UP000184267">
    <property type="component" value="Unassembled WGS sequence"/>
</dbReference>
<feature type="domain" description="FHA" evidence="2">
    <location>
        <begin position="58"/>
        <end position="111"/>
    </location>
</feature>
<gene>
    <name evidence="3" type="ORF">TRAPUB_10182</name>
</gene>
<dbReference type="InterPro" id="IPR008984">
    <property type="entry name" value="SMAD_FHA_dom_sf"/>
</dbReference>
<dbReference type="STRING" id="154538.A0A1M2W057"/>
<dbReference type="Gene3D" id="2.60.200.20">
    <property type="match status" value="1"/>
</dbReference>